<dbReference type="EMBL" id="CACVBM020000099">
    <property type="protein sequence ID" value="CAA7014241.1"/>
    <property type="molecule type" value="Genomic_DNA"/>
</dbReference>
<gene>
    <name evidence="1" type="ORF">MERR_LOCUS1475</name>
</gene>
<dbReference type="Proteomes" id="UP000467841">
    <property type="component" value="Unassembled WGS sequence"/>
</dbReference>
<accession>A0A6D2HE62</accession>
<evidence type="ECO:0000313" key="1">
    <source>
        <dbReference type="EMBL" id="CAA7014241.1"/>
    </source>
</evidence>
<dbReference type="AlphaFoldDB" id="A0A6D2HE62"/>
<dbReference type="OrthoDB" id="668187at2759"/>
<organism evidence="1 2">
    <name type="scientific">Microthlaspi erraticum</name>
    <dbReference type="NCBI Taxonomy" id="1685480"/>
    <lineage>
        <taxon>Eukaryota</taxon>
        <taxon>Viridiplantae</taxon>
        <taxon>Streptophyta</taxon>
        <taxon>Embryophyta</taxon>
        <taxon>Tracheophyta</taxon>
        <taxon>Spermatophyta</taxon>
        <taxon>Magnoliopsida</taxon>
        <taxon>eudicotyledons</taxon>
        <taxon>Gunneridae</taxon>
        <taxon>Pentapetalae</taxon>
        <taxon>rosids</taxon>
        <taxon>malvids</taxon>
        <taxon>Brassicales</taxon>
        <taxon>Brassicaceae</taxon>
        <taxon>Coluteocarpeae</taxon>
        <taxon>Microthlaspi</taxon>
    </lineage>
</organism>
<evidence type="ECO:0000313" key="2">
    <source>
        <dbReference type="Proteomes" id="UP000467841"/>
    </source>
</evidence>
<keyword evidence="2" id="KW-1185">Reference proteome</keyword>
<reference evidence="1" key="1">
    <citation type="submission" date="2020-01" db="EMBL/GenBank/DDBJ databases">
        <authorList>
            <person name="Mishra B."/>
        </authorList>
    </citation>
    <scope>NUCLEOTIDE SEQUENCE [LARGE SCALE GENOMIC DNA]</scope>
</reference>
<proteinExistence type="predicted"/>
<protein>
    <submittedName>
        <fullName evidence="1">Uncharacterized protein</fullName>
    </submittedName>
</protein>
<name>A0A6D2HE62_9BRAS</name>
<sequence>MSRLLSKLSPLLHKSRSLRSFSSSTTGPYLTTSISVKPLPEGGNIGEVVIFDVAKADLVELTEKTIPGDIITAKSLGASKGWGFFSDPQDRCVLITDFMNPRSCKSNPKLFTLPPLTPLLSCQTDVVWSVAMSSFPDDDEDWVVAIKSLGDQLMFL</sequence>
<comment type="caution">
    <text evidence="1">The sequence shown here is derived from an EMBL/GenBank/DDBJ whole genome shotgun (WGS) entry which is preliminary data.</text>
</comment>